<keyword evidence="8" id="KW-1185">Reference proteome</keyword>
<keyword evidence="2" id="KW-0479">Metal-binding</keyword>
<keyword evidence="4" id="KW-0411">Iron-sulfur</keyword>
<dbReference type="GO" id="GO:0051536">
    <property type="term" value="F:iron-sulfur cluster binding"/>
    <property type="evidence" value="ECO:0007669"/>
    <property type="project" value="UniProtKB-KW"/>
</dbReference>
<proteinExistence type="inferred from homology"/>
<name>A0A4R1EYM5_9GAMM</name>
<reference evidence="7 8" key="1">
    <citation type="submission" date="2019-03" db="EMBL/GenBank/DDBJ databases">
        <title>Genomic Encyclopedia of Type Strains, Phase IV (KMG-IV): sequencing the most valuable type-strain genomes for metagenomic binning, comparative biology and taxonomic classification.</title>
        <authorList>
            <person name="Goeker M."/>
        </authorList>
    </citation>
    <scope>NUCLEOTIDE SEQUENCE [LARGE SCALE GENOMIC DNA]</scope>
    <source>
        <strain evidence="7 8">DSM 24830</strain>
    </source>
</reference>
<dbReference type="Pfam" id="PF00384">
    <property type="entry name" value="Molybdopterin"/>
    <property type="match status" value="1"/>
</dbReference>
<dbReference type="GO" id="GO:0043546">
    <property type="term" value="F:molybdopterin cofactor binding"/>
    <property type="evidence" value="ECO:0007669"/>
    <property type="project" value="InterPro"/>
</dbReference>
<evidence type="ECO:0000313" key="7">
    <source>
        <dbReference type="EMBL" id="TCJ86947.1"/>
    </source>
</evidence>
<evidence type="ECO:0000259" key="6">
    <source>
        <dbReference type="PROSITE" id="PS51669"/>
    </source>
</evidence>
<dbReference type="PANTHER" id="PTHR43742">
    <property type="entry name" value="TRIMETHYLAMINE-N-OXIDE REDUCTASE"/>
    <property type="match status" value="1"/>
</dbReference>
<evidence type="ECO:0000256" key="3">
    <source>
        <dbReference type="ARBA" id="ARBA00023004"/>
    </source>
</evidence>
<dbReference type="Gene3D" id="3.40.228.10">
    <property type="entry name" value="Dimethylsulfoxide Reductase, domain 2"/>
    <property type="match status" value="1"/>
</dbReference>
<protein>
    <submittedName>
        <fullName evidence="7">Anaerobic selenocysteine-containing dehydrogenase</fullName>
    </submittedName>
</protein>
<comment type="similarity">
    <text evidence="1">Belongs to the prokaryotic molybdopterin-containing oxidoreductase family.</text>
</comment>
<dbReference type="InterPro" id="IPR009010">
    <property type="entry name" value="Asp_de-COase-like_dom_sf"/>
</dbReference>
<dbReference type="SUPFAM" id="SSF50692">
    <property type="entry name" value="ADC-like"/>
    <property type="match status" value="1"/>
</dbReference>
<dbReference type="InterPro" id="IPR006656">
    <property type="entry name" value="Mopterin_OxRdtase"/>
</dbReference>
<evidence type="ECO:0000256" key="1">
    <source>
        <dbReference type="ARBA" id="ARBA00010312"/>
    </source>
</evidence>
<evidence type="ECO:0000256" key="5">
    <source>
        <dbReference type="SAM" id="MobiDB-lite"/>
    </source>
</evidence>
<dbReference type="Gene3D" id="3.40.50.740">
    <property type="match status" value="1"/>
</dbReference>
<dbReference type="OrthoDB" id="9810782at2"/>
<feature type="domain" description="4Fe-4S Mo/W bis-MGD-type" evidence="6">
    <location>
        <begin position="17"/>
        <end position="74"/>
    </location>
</feature>
<dbReference type="Pfam" id="PF01568">
    <property type="entry name" value="Molydop_binding"/>
    <property type="match status" value="1"/>
</dbReference>
<dbReference type="GO" id="GO:0046872">
    <property type="term" value="F:metal ion binding"/>
    <property type="evidence" value="ECO:0007669"/>
    <property type="project" value="UniProtKB-KW"/>
</dbReference>
<dbReference type="Gene3D" id="3.30.2070.10">
    <property type="entry name" value="Formate dehydrogenase/DMSO reductase"/>
    <property type="match status" value="1"/>
</dbReference>
<accession>A0A4R1EYM5</accession>
<dbReference type="Gene3D" id="2.20.25.90">
    <property type="entry name" value="ADC-like domains"/>
    <property type="match status" value="1"/>
</dbReference>
<comment type="caution">
    <text evidence="7">The sequence shown here is derived from an EMBL/GenBank/DDBJ whole genome shotgun (WGS) entry which is preliminary data.</text>
</comment>
<dbReference type="SMART" id="SM00926">
    <property type="entry name" value="Molybdop_Fe4S4"/>
    <property type="match status" value="1"/>
</dbReference>
<dbReference type="Gene3D" id="2.40.40.20">
    <property type="match status" value="1"/>
</dbReference>
<dbReference type="AlphaFoldDB" id="A0A4R1EYM5"/>
<dbReference type="PROSITE" id="PS51669">
    <property type="entry name" value="4FE4S_MOW_BIS_MGD"/>
    <property type="match status" value="1"/>
</dbReference>
<dbReference type="Pfam" id="PF04879">
    <property type="entry name" value="Molybdop_Fe4S4"/>
    <property type="match status" value="1"/>
</dbReference>
<dbReference type="InterPro" id="IPR050612">
    <property type="entry name" value="Prok_Mopterin_Oxidored"/>
</dbReference>
<evidence type="ECO:0000256" key="4">
    <source>
        <dbReference type="ARBA" id="ARBA00023014"/>
    </source>
</evidence>
<organism evidence="7 8">
    <name type="scientific">Cocleimonas flava</name>
    <dbReference type="NCBI Taxonomy" id="634765"/>
    <lineage>
        <taxon>Bacteria</taxon>
        <taxon>Pseudomonadati</taxon>
        <taxon>Pseudomonadota</taxon>
        <taxon>Gammaproteobacteria</taxon>
        <taxon>Thiotrichales</taxon>
        <taxon>Thiotrichaceae</taxon>
        <taxon>Cocleimonas</taxon>
    </lineage>
</organism>
<dbReference type="SUPFAM" id="SSF53706">
    <property type="entry name" value="Formate dehydrogenase/DMSO reductase, domains 1-3"/>
    <property type="match status" value="1"/>
</dbReference>
<evidence type="ECO:0000256" key="2">
    <source>
        <dbReference type="ARBA" id="ARBA00022723"/>
    </source>
</evidence>
<feature type="region of interest" description="Disordered" evidence="5">
    <location>
        <begin position="1"/>
        <end position="21"/>
    </location>
</feature>
<evidence type="ECO:0000313" key="8">
    <source>
        <dbReference type="Proteomes" id="UP000294887"/>
    </source>
</evidence>
<dbReference type="Proteomes" id="UP000294887">
    <property type="component" value="Unassembled WGS sequence"/>
</dbReference>
<dbReference type="RefSeq" id="WP_131905271.1">
    <property type="nucleotide sequence ID" value="NZ_BAAAFU010000004.1"/>
</dbReference>
<keyword evidence="3" id="KW-0408">Iron</keyword>
<dbReference type="PANTHER" id="PTHR43742:SF6">
    <property type="entry name" value="OXIDOREDUCTASE YYAE-RELATED"/>
    <property type="match status" value="1"/>
</dbReference>
<dbReference type="InterPro" id="IPR006657">
    <property type="entry name" value="MoPterin_dinucl-bd_dom"/>
</dbReference>
<gene>
    <name evidence="7" type="ORF">EV695_1447</name>
</gene>
<sequence>MSANLNEETQNHEHQQDYKAPSVCPLDCPDACSLNVEVKDGKIHKIKGSNANPMTKGVICGKVSKYYPDFVHGKHRLTTPLKRIDAKGGDNGSTQFEPISWDEALDLCYEGMQKGILEYGPESVMPLNYAGPHGQLSGGSMDMRFFYKLGATQLDRSPLCAGVRGLSYRSLFGNHVAMSQEQAVYSDLIVLWGTNTSTTYLHLMKIIKKAKDNGAKVIVINPERIKVARSADLFLQVTPGTDAYFALAMASQFDKLGMIDKTKLIDKVSGVDEYLENASSYSIDKLAEICGINQSQADTFIELFRNAKRISMQTGVGLERSKNGGSAIRSAMSLAVLLGQFGQKGQGQIGYHSPAYPKTTDKLQRPDLLEKPTRTFNIVDTADHILGNDIPSSSKKSPISGGVPIKSVFIYNHNPVLVHPDQNKMIEALSKEDVFVIGCEINMTDSMQYADVILPACSSFEHDDVYLGYGHNYAQRAEAAIQPVGNALPNTEIFRRLSKRFGFTDALFSDTDAELQEQALDLSSERFETNKVSEISTHSALSTIDKNHVWLSDMADDEKITLYNEDLENEFGYGLPRYESIIKDRPFTLVTAAAFNRSNSTFGGNNTESEKVSINVNDASTLNIKTGDKVKLHNNKGEVVLIADVNDTVAAGVLYTPKGAWCESSPTGQTVNALIDSHSKTDIGNGAAFYDTYVDLSVI</sequence>
<dbReference type="InterPro" id="IPR006963">
    <property type="entry name" value="Mopterin_OxRdtase_4Fe-4S_dom"/>
</dbReference>
<dbReference type="GO" id="GO:0016491">
    <property type="term" value="F:oxidoreductase activity"/>
    <property type="evidence" value="ECO:0007669"/>
    <property type="project" value="InterPro"/>
</dbReference>
<dbReference type="EMBL" id="SMFQ01000003">
    <property type="protein sequence ID" value="TCJ86947.1"/>
    <property type="molecule type" value="Genomic_DNA"/>
</dbReference>